<evidence type="ECO:0000256" key="6">
    <source>
        <dbReference type="ARBA" id="ARBA00023136"/>
    </source>
</evidence>
<sequence>VIVLISLLGLVGNGIVLWFLGFRIKKNPFTVYVLNLAAADFGCLFCLSVSLTINVLCLSRLLLLMICLDLLFLFMLSTSLYLLTAISADRCVSVLFPIWHRCRRPTHLSAIVCALLWALSCLLTGVRFFVCFLDSSKHCFLVVTDLTATNFLIFTPIMVLSSLILIIKVQCSSQRRPPGKLYVVILLTILFFLIFVAPLSIVTFFHNVFFHYNLITIILMLASMNSSINPVIYFFVGSYRNRQFRRSVKKALHSVFEEEAARSKGRVSAIEIPTGA</sequence>
<evidence type="ECO:0000256" key="10">
    <source>
        <dbReference type="RuleBase" id="RU000688"/>
    </source>
</evidence>
<keyword evidence="5 10" id="KW-0297">G-protein coupled receptor</keyword>
<reference evidence="14" key="2">
    <citation type="journal article" date="2013" name="Nat. Genet.">
        <title>The draft genomes of soft-shell turtle and green sea turtle yield insights into the development and evolution of the turtle-specific body plan.</title>
        <authorList>
            <person name="Wang Z."/>
            <person name="Pascual-Anaya J."/>
            <person name="Zadissa A."/>
            <person name="Li W."/>
            <person name="Niimura Y."/>
            <person name="Huang Z."/>
            <person name="Li C."/>
            <person name="White S."/>
            <person name="Xiong Z."/>
            <person name="Fang D."/>
            <person name="Wang B."/>
            <person name="Ming Y."/>
            <person name="Chen Y."/>
            <person name="Zheng Y."/>
            <person name="Kuraku S."/>
            <person name="Pignatelli M."/>
            <person name="Herrero J."/>
            <person name="Beal K."/>
            <person name="Nozawa M."/>
            <person name="Li Q."/>
            <person name="Wang J."/>
            <person name="Zhang H."/>
            <person name="Yu L."/>
            <person name="Shigenobu S."/>
            <person name="Wang J."/>
            <person name="Liu J."/>
            <person name="Flicek P."/>
            <person name="Searle S."/>
            <person name="Wang J."/>
            <person name="Kuratani S."/>
            <person name="Yin Y."/>
            <person name="Aken B."/>
            <person name="Zhang G."/>
            <person name="Irie N."/>
        </authorList>
    </citation>
    <scope>NUCLEOTIDE SEQUENCE [LARGE SCALE GENOMIC DNA]</scope>
    <source>
        <strain evidence="14">Daiwa-1</strain>
    </source>
</reference>
<feature type="domain" description="G-protein coupled receptors family 1 profile" evidence="12">
    <location>
        <begin position="12"/>
        <end position="233"/>
    </location>
</feature>
<feature type="transmembrane region" description="Helical" evidence="11">
    <location>
        <begin position="31"/>
        <end position="56"/>
    </location>
</feature>
<dbReference type="EMBL" id="AGCU01173960">
    <property type="status" value="NOT_ANNOTATED_CDS"/>
    <property type="molecule type" value="Genomic_DNA"/>
</dbReference>
<dbReference type="PROSITE" id="PS00237">
    <property type="entry name" value="G_PROTEIN_RECEP_F1_1"/>
    <property type="match status" value="1"/>
</dbReference>
<keyword evidence="2" id="KW-1003">Cell membrane</keyword>
<feature type="transmembrane region" description="Helical" evidence="11">
    <location>
        <begin position="150"/>
        <end position="169"/>
    </location>
</feature>
<dbReference type="Ensembl" id="ENSPSIT00000005967.1">
    <property type="protein sequence ID" value="ENSPSIP00000005932.1"/>
    <property type="gene ID" value="ENSPSIG00000005510.1"/>
</dbReference>
<dbReference type="PROSITE" id="PS50262">
    <property type="entry name" value="G_PROTEIN_RECEP_F1_2"/>
    <property type="match status" value="1"/>
</dbReference>
<keyword evidence="3 10" id="KW-0812">Transmembrane</keyword>
<keyword evidence="6 11" id="KW-0472">Membrane</keyword>
<dbReference type="HOGENOM" id="CLU_009579_4_1_1"/>
<evidence type="ECO:0000259" key="12">
    <source>
        <dbReference type="PROSITE" id="PS50262"/>
    </source>
</evidence>
<keyword evidence="14" id="KW-1185">Reference proteome</keyword>
<reference evidence="13" key="4">
    <citation type="submission" date="2025-09" db="UniProtKB">
        <authorList>
            <consortium name="Ensembl"/>
        </authorList>
    </citation>
    <scope>IDENTIFICATION</scope>
</reference>
<evidence type="ECO:0000256" key="2">
    <source>
        <dbReference type="ARBA" id="ARBA00022475"/>
    </source>
</evidence>
<dbReference type="PRINTS" id="PR02108">
    <property type="entry name" value="MRGPCRFAMILY"/>
</dbReference>
<evidence type="ECO:0000256" key="3">
    <source>
        <dbReference type="ARBA" id="ARBA00022692"/>
    </source>
</evidence>
<dbReference type="InterPro" id="IPR026234">
    <property type="entry name" value="MRGPCRFAMILY"/>
</dbReference>
<comment type="subcellular location">
    <subcellularLocation>
        <location evidence="1">Cell membrane</location>
        <topology evidence="1">Multi-pass membrane protein</topology>
    </subcellularLocation>
</comment>
<dbReference type="Proteomes" id="UP000007267">
    <property type="component" value="Unassembled WGS sequence"/>
</dbReference>
<dbReference type="FunFam" id="1.20.1070.10:FF:000193">
    <property type="entry name" value="Mas-related G-protein coupled receptor member E"/>
    <property type="match status" value="1"/>
</dbReference>
<keyword evidence="8 10" id="KW-0807">Transducer</keyword>
<dbReference type="InterPro" id="IPR017452">
    <property type="entry name" value="GPCR_Rhodpsn_7TM"/>
</dbReference>
<evidence type="ECO:0000256" key="7">
    <source>
        <dbReference type="ARBA" id="ARBA00023170"/>
    </source>
</evidence>
<evidence type="ECO:0000256" key="5">
    <source>
        <dbReference type="ARBA" id="ARBA00023040"/>
    </source>
</evidence>
<dbReference type="InterPro" id="IPR000276">
    <property type="entry name" value="GPCR_Rhodpsn"/>
</dbReference>
<name>K7FD22_PELSI</name>
<evidence type="ECO:0000256" key="1">
    <source>
        <dbReference type="ARBA" id="ARBA00004651"/>
    </source>
</evidence>
<reference evidence="13" key="3">
    <citation type="submission" date="2025-08" db="UniProtKB">
        <authorList>
            <consortium name="Ensembl"/>
        </authorList>
    </citation>
    <scope>IDENTIFICATION</scope>
</reference>
<evidence type="ECO:0000256" key="4">
    <source>
        <dbReference type="ARBA" id="ARBA00022989"/>
    </source>
</evidence>
<feature type="transmembrane region" description="Helical" evidence="11">
    <location>
        <begin position="6"/>
        <end position="24"/>
    </location>
</feature>
<dbReference type="Pfam" id="PF00001">
    <property type="entry name" value="7tm_1"/>
    <property type="match status" value="1"/>
</dbReference>
<reference evidence="14" key="1">
    <citation type="submission" date="2011-10" db="EMBL/GenBank/DDBJ databases">
        <authorList>
            <consortium name="Soft-shell Turtle Genome Consortium"/>
        </authorList>
    </citation>
    <scope>NUCLEOTIDE SEQUENCE [LARGE SCALE GENOMIC DNA]</scope>
    <source>
        <strain evidence="14">Daiwa-1</strain>
    </source>
</reference>
<dbReference type="GeneTree" id="ENSGT01030000234639"/>
<protein>
    <recommendedName>
        <fullName evidence="12">G-protein coupled receptors family 1 profile domain-containing protein</fullName>
    </recommendedName>
</protein>
<proteinExistence type="inferred from homology"/>
<organism evidence="13 14">
    <name type="scientific">Pelodiscus sinensis</name>
    <name type="common">Chinese softshell turtle</name>
    <name type="synonym">Trionyx sinensis</name>
    <dbReference type="NCBI Taxonomy" id="13735"/>
    <lineage>
        <taxon>Eukaryota</taxon>
        <taxon>Metazoa</taxon>
        <taxon>Chordata</taxon>
        <taxon>Craniata</taxon>
        <taxon>Vertebrata</taxon>
        <taxon>Euteleostomi</taxon>
        <taxon>Archelosauria</taxon>
        <taxon>Testudinata</taxon>
        <taxon>Testudines</taxon>
        <taxon>Cryptodira</taxon>
        <taxon>Trionychia</taxon>
        <taxon>Trionychidae</taxon>
        <taxon>Pelodiscus</taxon>
    </lineage>
</organism>
<dbReference type="PANTHER" id="PTHR11334">
    <property type="entry name" value="MAS-RELATED G-PROTEIN COUPLED RECEPTOR"/>
    <property type="match status" value="1"/>
</dbReference>
<accession>K7FD22</accession>
<evidence type="ECO:0000313" key="14">
    <source>
        <dbReference type="Proteomes" id="UP000007267"/>
    </source>
</evidence>
<dbReference type="eggNOG" id="KOG3656">
    <property type="taxonomic scope" value="Eukaryota"/>
</dbReference>
<dbReference type="SUPFAM" id="SSF81321">
    <property type="entry name" value="Family A G protein-coupled receptor-like"/>
    <property type="match status" value="1"/>
</dbReference>
<dbReference type="AlphaFoldDB" id="K7FD22"/>
<dbReference type="OMA" id="SHERRYM"/>
<dbReference type="GO" id="GO:0004930">
    <property type="term" value="F:G protein-coupled receptor activity"/>
    <property type="evidence" value="ECO:0007669"/>
    <property type="project" value="UniProtKB-KW"/>
</dbReference>
<evidence type="ECO:0000256" key="8">
    <source>
        <dbReference type="ARBA" id="ARBA00023224"/>
    </source>
</evidence>
<feature type="transmembrane region" description="Helical" evidence="11">
    <location>
        <begin position="62"/>
        <end position="86"/>
    </location>
</feature>
<dbReference type="PRINTS" id="PR00237">
    <property type="entry name" value="GPCRRHODOPSN"/>
</dbReference>
<evidence type="ECO:0000313" key="13">
    <source>
        <dbReference type="Ensembl" id="ENSPSIP00000005932.1"/>
    </source>
</evidence>
<feature type="transmembrane region" description="Helical" evidence="11">
    <location>
        <begin position="107"/>
        <end position="130"/>
    </location>
</feature>
<feature type="transmembrane region" description="Helical" evidence="11">
    <location>
        <begin position="212"/>
        <end position="236"/>
    </location>
</feature>
<keyword evidence="7 10" id="KW-0675">Receptor</keyword>
<dbReference type="Gene3D" id="1.20.1070.10">
    <property type="entry name" value="Rhodopsin 7-helix transmembrane proteins"/>
    <property type="match status" value="1"/>
</dbReference>
<feature type="transmembrane region" description="Helical" evidence="11">
    <location>
        <begin position="181"/>
        <end position="206"/>
    </location>
</feature>
<evidence type="ECO:0000256" key="11">
    <source>
        <dbReference type="SAM" id="Phobius"/>
    </source>
</evidence>
<dbReference type="GO" id="GO:0005886">
    <property type="term" value="C:plasma membrane"/>
    <property type="evidence" value="ECO:0007669"/>
    <property type="project" value="UniProtKB-SubCell"/>
</dbReference>
<dbReference type="PANTHER" id="PTHR11334:SF29">
    <property type="entry name" value="MAS-RELATED G-PROTEIN COUPLED RECEPTOR MEMBER X2"/>
    <property type="match status" value="1"/>
</dbReference>
<comment type="similarity">
    <text evidence="9">Belongs to the G-protein coupled receptor 1 family. Mas subfamily.</text>
</comment>
<keyword evidence="4 11" id="KW-1133">Transmembrane helix</keyword>
<evidence type="ECO:0000256" key="9">
    <source>
        <dbReference type="ARBA" id="ARBA00061394"/>
    </source>
</evidence>